<dbReference type="Gene3D" id="1.10.10.10">
    <property type="entry name" value="Winged helix-like DNA-binding domain superfamily/Winged helix DNA-binding domain"/>
    <property type="match status" value="1"/>
</dbReference>
<gene>
    <name evidence="4" type="ORF">CLV56_2103</name>
</gene>
<dbReference type="PANTHER" id="PTHR16305:SF35">
    <property type="entry name" value="TRANSCRIPTIONAL ACTIVATOR DOMAIN"/>
    <property type="match status" value="1"/>
</dbReference>
<evidence type="ECO:0000313" key="5">
    <source>
        <dbReference type="Proteomes" id="UP000230842"/>
    </source>
</evidence>
<dbReference type="PANTHER" id="PTHR16305">
    <property type="entry name" value="TESTICULAR SOLUBLE ADENYLYL CYCLASE"/>
    <property type="match status" value="1"/>
</dbReference>
<protein>
    <submittedName>
        <fullName evidence="4">AAA ATPase-like protein</fullName>
    </submittedName>
</protein>
<dbReference type="SMART" id="SM00421">
    <property type="entry name" value="HTH_LUXR"/>
    <property type="match status" value="1"/>
</dbReference>
<evidence type="ECO:0000259" key="3">
    <source>
        <dbReference type="PROSITE" id="PS50043"/>
    </source>
</evidence>
<dbReference type="GO" id="GO:0006355">
    <property type="term" value="P:regulation of DNA-templated transcription"/>
    <property type="evidence" value="ECO:0007669"/>
    <property type="project" value="InterPro"/>
</dbReference>
<keyword evidence="5" id="KW-1185">Reference proteome</keyword>
<proteinExistence type="predicted"/>
<comment type="caution">
    <text evidence="4">The sequence shown here is derived from an EMBL/GenBank/DDBJ whole genome shotgun (WGS) entry which is preliminary data.</text>
</comment>
<dbReference type="CDD" id="cd06170">
    <property type="entry name" value="LuxR_C_like"/>
    <property type="match status" value="1"/>
</dbReference>
<reference evidence="4 5" key="1">
    <citation type="submission" date="2017-11" db="EMBL/GenBank/DDBJ databases">
        <title>Genomic Encyclopedia of Archaeal and Bacterial Type Strains, Phase II (KMG-II): From Individual Species to Whole Genera.</title>
        <authorList>
            <person name="Goeker M."/>
        </authorList>
    </citation>
    <scope>NUCLEOTIDE SEQUENCE [LARGE SCALE GENOMIC DNA]</scope>
    <source>
        <strain evidence="4 5">DSM 27763</strain>
    </source>
</reference>
<dbReference type="Pfam" id="PF13191">
    <property type="entry name" value="AAA_16"/>
    <property type="match status" value="1"/>
</dbReference>
<feature type="domain" description="HTH luxR-type" evidence="3">
    <location>
        <begin position="825"/>
        <end position="890"/>
    </location>
</feature>
<dbReference type="Proteomes" id="UP000230842">
    <property type="component" value="Unassembled WGS sequence"/>
</dbReference>
<dbReference type="InterPro" id="IPR016032">
    <property type="entry name" value="Sig_transdc_resp-reg_C-effctor"/>
</dbReference>
<keyword evidence="2" id="KW-0067">ATP-binding</keyword>
<dbReference type="InterPro" id="IPR027417">
    <property type="entry name" value="P-loop_NTPase"/>
</dbReference>
<dbReference type="InterPro" id="IPR041664">
    <property type="entry name" value="AAA_16"/>
</dbReference>
<dbReference type="GO" id="GO:0004016">
    <property type="term" value="F:adenylate cyclase activity"/>
    <property type="evidence" value="ECO:0007669"/>
    <property type="project" value="TreeGrafter"/>
</dbReference>
<dbReference type="SUPFAM" id="SSF46894">
    <property type="entry name" value="C-terminal effector domain of the bipartite response regulators"/>
    <property type="match status" value="1"/>
</dbReference>
<evidence type="ECO:0000256" key="2">
    <source>
        <dbReference type="ARBA" id="ARBA00022840"/>
    </source>
</evidence>
<evidence type="ECO:0000256" key="1">
    <source>
        <dbReference type="ARBA" id="ARBA00022741"/>
    </source>
</evidence>
<dbReference type="GO" id="GO:0003677">
    <property type="term" value="F:DNA binding"/>
    <property type="evidence" value="ECO:0007669"/>
    <property type="project" value="InterPro"/>
</dbReference>
<dbReference type="InterPro" id="IPR000792">
    <property type="entry name" value="Tscrpt_reg_LuxR_C"/>
</dbReference>
<dbReference type="OrthoDB" id="3178131at2"/>
<dbReference type="EMBL" id="PGEZ01000001">
    <property type="protein sequence ID" value="PJJ57864.1"/>
    <property type="molecule type" value="Genomic_DNA"/>
</dbReference>
<accession>A0A0B2B704</accession>
<dbReference type="PRINTS" id="PR00038">
    <property type="entry name" value="HTHLUXR"/>
</dbReference>
<organism evidence="4 5">
    <name type="scientific">Mumia flava</name>
    <dbReference type="NCBI Taxonomy" id="1348852"/>
    <lineage>
        <taxon>Bacteria</taxon>
        <taxon>Bacillati</taxon>
        <taxon>Actinomycetota</taxon>
        <taxon>Actinomycetes</taxon>
        <taxon>Propionibacteriales</taxon>
        <taxon>Nocardioidaceae</taxon>
        <taxon>Mumia</taxon>
    </lineage>
</organism>
<dbReference type="GO" id="GO:0005737">
    <property type="term" value="C:cytoplasm"/>
    <property type="evidence" value="ECO:0007669"/>
    <property type="project" value="TreeGrafter"/>
</dbReference>
<dbReference type="GO" id="GO:0005524">
    <property type="term" value="F:ATP binding"/>
    <property type="evidence" value="ECO:0007669"/>
    <property type="project" value="UniProtKB-KW"/>
</dbReference>
<sequence length="895" mass="95700">MLLWSDEQLGALTDALERARRATPSALVVEGGPGEGKTSLMAELLERAADFRITTAEGLESDSAPEPFDLLRAWGVALPPGTPDDLAVTSVGALAAHVDELTVDRPLLLVVDDVQWTDHESVDSVRTLLRQLDGTPLLVAVFCRVPSGSTAPRVDGLVRAESRLTRMTLSGLTSDAAVALVARERPTVSPMTAVELWRHTEGNPLFLTSLLRELDPEQLDDLPRALPAPRAFADALGRRLARLDEPARDVLEATVVLSSGWSTVLDVAAVSGRAEPFGAVQELVDAGLVDVRQSGPLSLRCSHALVRAAAQQVIGVPRRRSLHARAATLTGRSDVLDHRIAAAASYDEALAAEVEQYAAAAHRAGAYRRAGHYFRSACALTSEPSRRRTLTARAGWDDVLAGIGPRPHPDEPHAADDADAVATAALEATAARDPRHALDLLETLPGSVLDRAEPLVRYRAHLLAAYLLLLTGAAVDRVDARLAAADAAGVTDPALAQIASPVRGFATARRLGDGPQMAVILGELPEDPAAVPAGGRDLLAWRAIYRVYALHVRTAARDLEVLVDASGRTRDPSALHEQLALARWLSGDWALAAVSAQLSPNRGGPLSLWSVEAGGAALDATRGRFDAADARLEQAITLARRAPWPEGRLMLLVARAVRTHAGGVAPDAVARLAADYPDLESLLAVASPADGLLLLHAGLTGLWTGQTGATETALALLERAREPSRSDRAVIAWLSGQLAGHLGDRGRAVSLLRAAAGDEQNELPLYRAHMLADLADVLEPDHRDDATRARSLARSIYRRLDAVPYVERLAQTRVRRDVTDPSPDPDDYLPPLTDRERDVVALLVQGLSYAQIATRLFVTRSAVAFHLSNTYAKFDVHSRHDLTAYVLDHPSVLTG</sequence>
<keyword evidence="1" id="KW-0547">Nucleotide-binding</keyword>
<dbReference type="RefSeq" id="WP_039363607.1">
    <property type="nucleotide sequence ID" value="NZ_PGEZ01000001.1"/>
</dbReference>
<dbReference type="InterPro" id="IPR036388">
    <property type="entry name" value="WH-like_DNA-bd_sf"/>
</dbReference>
<name>A0A0B2B704_9ACTN</name>
<dbReference type="AlphaFoldDB" id="A0A0B2B704"/>
<evidence type="ECO:0000313" key="4">
    <source>
        <dbReference type="EMBL" id="PJJ57864.1"/>
    </source>
</evidence>
<dbReference type="SUPFAM" id="SSF52540">
    <property type="entry name" value="P-loop containing nucleoside triphosphate hydrolases"/>
    <property type="match status" value="1"/>
</dbReference>
<dbReference type="PROSITE" id="PS50043">
    <property type="entry name" value="HTH_LUXR_2"/>
    <property type="match status" value="1"/>
</dbReference>
<dbReference type="Pfam" id="PF00196">
    <property type="entry name" value="GerE"/>
    <property type="match status" value="1"/>
</dbReference>